<sequence>MDPNASISSTILPARIPSSIIYNENVAEVPSTIINDHFPRLHLHRYMMLQKYVILLRGSGDDRLCDNVLGNVVIVKVNGTNEILGGYNPLICLSSLNKSRTTVNSFILSLKPQIYRIPSLVE</sequence>
<dbReference type="AlphaFoldDB" id="A0A397VFT6"/>
<proteinExistence type="predicted"/>
<dbReference type="EMBL" id="QKWP01000521">
    <property type="protein sequence ID" value="RIB18723.1"/>
    <property type="molecule type" value="Genomic_DNA"/>
</dbReference>
<gene>
    <name evidence="1" type="ORF">C2G38_2183820</name>
</gene>
<protein>
    <recommendedName>
        <fullName evidence="3">TLDc domain-containing protein</fullName>
    </recommendedName>
</protein>
<evidence type="ECO:0008006" key="3">
    <source>
        <dbReference type="Google" id="ProtNLM"/>
    </source>
</evidence>
<comment type="caution">
    <text evidence="1">The sequence shown here is derived from an EMBL/GenBank/DDBJ whole genome shotgun (WGS) entry which is preliminary data.</text>
</comment>
<dbReference type="Proteomes" id="UP000266673">
    <property type="component" value="Unassembled WGS sequence"/>
</dbReference>
<organism evidence="1 2">
    <name type="scientific">Gigaspora rosea</name>
    <dbReference type="NCBI Taxonomy" id="44941"/>
    <lineage>
        <taxon>Eukaryota</taxon>
        <taxon>Fungi</taxon>
        <taxon>Fungi incertae sedis</taxon>
        <taxon>Mucoromycota</taxon>
        <taxon>Glomeromycotina</taxon>
        <taxon>Glomeromycetes</taxon>
        <taxon>Diversisporales</taxon>
        <taxon>Gigasporaceae</taxon>
        <taxon>Gigaspora</taxon>
    </lineage>
</organism>
<keyword evidence="2" id="KW-1185">Reference proteome</keyword>
<name>A0A397VFT6_9GLOM</name>
<accession>A0A397VFT6</accession>
<evidence type="ECO:0000313" key="1">
    <source>
        <dbReference type="EMBL" id="RIB18723.1"/>
    </source>
</evidence>
<reference evidence="1 2" key="1">
    <citation type="submission" date="2018-06" db="EMBL/GenBank/DDBJ databases">
        <title>Comparative genomics reveals the genomic features of Rhizophagus irregularis, R. cerebriforme, R. diaphanum and Gigaspora rosea, and their symbiotic lifestyle signature.</title>
        <authorList>
            <person name="Morin E."/>
            <person name="San Clemente H."/>
            <person name="Chen E.C.H."/>
            <person name="De La Providencia I."/>
            <person name="Hainaut M."/>
            <person name="Kuo A."/>
            <person name="Kohler A."/>
            <person name="Murat C."/>
            <person name="Tang N."/>
            <person name="Roy S."/>
            <person name="Loubradou J."/>
            <person name="Henrissat B."/>
            <person name="Grigoriev I.V."/>
            <person name="Corradi N."/>
            <person name="Roux C."/>
            <person name="Martin F.M."/>
        </authorList>
    </citation>
    <scope>NUCLEOTIDE SEQUENCE [LARGE SCALE GENOMIC DNA]</scope>
    <source>
        <strain evidence="1 2">DAOM 194757</strain>
    </source>
</reference>
<evidence type="ECO:0000313" key="2">
    <source>
        <dbReference type="Proteomes" id="UP000266673"/>
    </source>
</evidence>